<comment type="similarity">
    <text evidence="2">Belongs to the class-V pyridoxal-phosphate-dependent aminotransferase family.</text>
</comment>
<dbReference type="GO" id="GO:0004760">
    <property type="term" value="F:L-serine-pyruvate transaminase activity"/>
    <property type="evidence" value="ECO:0007669"/>
    <property type="project" value="TreeGrafter"/>
</dbReference>
<dbReference type="Pfam" id="PF00266">
    <property type="entry name" value="Aminotran_5"/>
    <property type="match status" value="1"/>
</dbReference>
<reference evidence="6" key="1">
    <citation type="submission" date="2021-05" db="EMBL/GenBank/DDBJ databases">
        <title>Genomic insights into ecological role and evolution of a novel Thermoplasmata order Candidatus Sysuiplasmatales.</title>
        <authorList>
            <person name="Yuan Y."/>
        </authorList>
    </citation>
    <scope>NUCLEOTIDE SEQUENCE</scope>
    <source>
        <strain evidence="6">TUT19-bin139</strain>
        <strain evidence="5">YP2-bin.285</strain>
    </source>
</reference>
<dbReference type="InterPro" id="IPR024169">
    <property type="entry name" value="SP_NH2Trfase/AEP_transaminase"/>
</dbReference>
<protein>
    <submittedName>
        <fullName evidence="6">Alanine--glyoxylate aminotransferase family protein</fullName>
    </submittedName>
</protein>
<dbReference type="GO" id="GO:0008453">
    <property type="term" value="F:alanine-glyoxylate transaminase activity"/>
    <property type="evidence" value="ECO:0007669"/>
    <property type="project" value="TreeGrafter"/>
</dbReference>
<dbReference type="GO" id="GO:0019265">
    <property type="term" value="P:glycine biosynthetic process, by transamination of glyoxylate"/>
    <property type="evidence" value="ECO:0007669"/>
    <property type="project" value="TreeGrafter"/>
</dbReference>
<evidence type="ECO:0000313" key="7">
    <source>
        <dbReference type="Proteomes" id="UP000750197"/>
    </source>
</evidence>
<evidence type="ECO:0000256" key="3">
    <source>
        <dbReference type="ARBA" id="ARBA00022898"/>
    </source>
</evidence>
<dbReference type="EMBL" id="JAGVSJ010000003">
    <property type="protein sequence ID" value="MBX8631327.1"/>
    <property type="molecule type" value="Genomic_DNA"/>
</dbReference>
<dbReference type="SUPFAM" id="SSF53383">
    <property type="entry name" value="PLP-dependent transferases"/>
    <property type="match status" value="1"/>
</dbReference>
<dbReference type="InterPro" id="IPR000192">
    <property type="entry name" value="Aminotrans_V_dom"/>
</dbReference>
<dbReference type="PIRSF" id="PIRSF000524">
    <property type="entry name" value="SPT"/>
    <property type="match status" value="1"/>
</dbReference>
<keyword evidence="3" id="KW-0663">Pyridoxal phosphate</keyword>
<comment type="caution">
    <text evidence="6">The sequence shown here is derived from an EMBL/GenBank/DDBJ whole genome shotgun (WGS) entry which is preliminary data.</text>
</comment>
<dbReference type="Proteomes" id="UP000716004">
    <property type="component" value="Unassembled WGS sequence"/>
</dbReference>
<dbReference type="Gene3D" id="3.40.640.10">
    <property type="entry name" value="Type I PLP-dependent aspartate aminotransferase-like (Major domain)"/>
    <property type="match status" value="1"/>
</dbReference>
<dbReference type="InterPro" id="IPR015422">
    <property type="entry name" value="PyrdxlP-dep_Trfase_small"/>
</dbReference>
<evidence type="ECO:0000259" key="4">
    <source>
        <dbReference type="Pfam" id="PF00266"/>
    </source>
</evidence>
<sequence>MSRILFTAGPVEVRQDVLNAMTAPMITHRGVEYKKLHRNIVNRMKELLHTENDILMLPASSTGAMEAAVRSTVSERIMHLTCGAFGERWVEISKSNGKIVTQISTEWGNGISAELLEEAEGIEETECVAITHNETSTGVMNPLEEIASAVRKKGDPLLLVDAVTSAFANTIDLRKVKADVFIFGTQKALALPPGLAFAVVSPRTIEKAKMVKNRGRYLDLLEIKEFADRDLVPTTPPISLMYALDYQLQKIEQEGMERRSQRHRTLGEMARKWASENMALFTRDGFYSNTVTCVKNTAGIEYSTIDRELGRRGYQISEGYGRLKPETFRIGHMGDLTTDEMKGLLEALSEVLK</sequence>
<dbReference type="PANTHER" id="PTHR21152:SF40">
    <property type="entry name" value="ALANINE--GLYOXYLATE AMINOTRANSFERASE"/>
    <property type="match status" value="1"/>
</dbReference>
<comment type="cofactor">
    <cofactor evidence="1">
        <name>pyridoxal 5'-phosphate</name>
        <dbReference type="ChEBI" id="CHEBI:597326"/>
    </cofactor>
</comment>
<dbReference type="AlphaFoldDB" id="A0A8J7YY93"/>
<gene>
    <name evidence="5" type="ORF">J9259_02220</name>
    <name evidence="6" type="ORF">KIY12_07695</name>
</gene>
<dbReference type="EMBL" id="JAHEAC010000076">
    <property type="protein sequence ID" value="MBX8644586.1"/>
    <property type="molecule type" value="Genomic_DNA"/>
</dbReference>
<proteinExistence type="inferred from homology"/>
<evidence type="ECO:0000256" key="1">
    <source>
        <dbReference type="ARBA" id="ARBA00001933"/>
    </source>
</evidence>
<dbReference type="Proteomes" id="UP000750197">
    <property type="component" value="Unassembled WGS sequence"/>
</dbReference>
<evidence type="ECO:0000256" key="2">
    <source>
        <dbReference type="ARBA" id="ARBA00009236"/>
    </source>
</evidence>
<evidence type="ECO:0000313" key="5">
    <source>
        <dbReference type="EMBL" id="MBX8631327.1"/>
    </source>
</evidence>
<keyword evidence="6" id="KW-0808">Transferase</keyword>
<name>A0A8J7YY93_9ARCH</name>
<dbReference type="PANTHER" id="PTHR21152">
    <property type="entry name" value="AMINOTRANSFERASE CLASS V"/>
    <property type="match status" value="1"/>
</dbReference>
<dbReference type="InterPro" id="IPR015424">
    <property type="entry name" value="PyrdxlP-dep_Trfase"/>
</dbReference>
<feature type="domain" description="Aminotransferase class V" evidence="4">
    <location>
        <begin position="24"/>
        <end position="319"/>
    </location>
</feature>
<dbReference type="InterPro" id="IPR015421">
    <property type="entry name" value="PyrdxlP-dep_Trfase_major"/>
</dbReference>
<accession>A0A8J7YY93</accession>
<dbReference type="Gene3D" id="3.90.1150.10">
    <property type="entry name" value="Aspartate Aminotransferase, domain 1"/>
    <property type="match status" value="1"/>
</dbReference>
<organism evidence="6 7">
    <name type="scientific">Candidatus Sysuiplasma superficiale</name>
    <dbReference type="NCBI Taxonomy" id="2823368"/>
    <lineage>
        <taxon>Archaea</taxon>
        <taxon>Methanobacteriati</taxon>
        <taxon>Thermoplasmatota</taxon>
        <taxon>Thermoplasmata</taxon>
        <taxon>Candidatus Sysuiplasmatales</taxon>
        <taxon>Candidatus Sysuiplasmataceae</taxon>
        <taxon>Candidatus Sysuiplasma</taxon>
    </lineage>
</organism>
<keyword evidence="6" id="KW-0032">Aminotransferase</keyword>
<evidence type="ECO:0000313" key="6">
    <source>
        <dbReference type="EMBL" id="MBX8644586.1"/>
    </source>
</evidence>